<dbReference type="Proteomes" id="UP000058114">
    <property type="component" value="Chromosome"/>
</dbReference>
<gene>
    <name evidence="1" type="ORF">WL1483_205</name>
</gene>
<dbReference type="AlphaFoldDB" id="A0A0S2SD62"/>
<dbReference type="EMBL" id="CP013067">
    <property type="protein sequence ID" value="ALP39624.1"/>
    <property type="molecule type" value="Genomic_DNA"/>
</dbReference>
<dbReference type="PATRIC" id="fig|652.5.peg.2692"/>
<accession>A0A0S2SD62</accession>
<reference evidence="1 2" key="2">
    <citation type="journal article" date="2016" name="Genome Announc.">
        <title>Complete Genome Sequence of the Highly Virulent Aeromonas schubertii Strain WL1483, Isolated from Diseased Snakehead Fish (Channa argus) in China.</title>
        <authorList>
            <person name="Liu L."/>
            <person name="Li N."/>
            <person name="Zhang D."/>
            <person name="Fu X."/>
            <person name="Shi C."/>
            <person name="Lin Q."/>
            <person name="Hao G."/>
        </authorList>
    </citation>
    <scope>NUCLEOTIDE SEQUENCE [LARGE SCALE GENOMIC DNA]</scope>
    <source>
        <strain evidence="1 2">WL1483</strain>
    </source>
</reference>
<evidence type="ECO:0000313" key="1">
    <source>
        <dbReference type="EMBL" id="ALP39624.1"/>
    </source>
</evidence>
<name>A0A0S2SD62_9GAMM</name>
<reference evidence="2" key="1">
    <citation type="submission" date="2015-10" db="EMBL/GenBank/DDBJ databases">
        <title>Complete Genome Sequence of Aeromonas schubertii strain WL1483.</title>
        <authorList>
            <person name="Liu L."/>
        </authorList>
    </citation>
    <scope>NUCLEOTIDE SEQUENCE [LARGE SCALE GENOMIC DNA]</scope>
    <source>
        <strain evidence="2">WL1483</strain>
    </source>
</reference>
<dbReference type="RefSeq" id="WP_158453500.1">
    <property type="nucleotide sequence ID" value="NZ_CP013067.1"/>
</dbReference>
<evidence type="ECO:0000313" key="2">
    <source>
        <dbReference type="Proteomes" id="UP000058114"/>
    </source>
</evidence>
<dbReference type="KEGG" id="asr:WL1483_205"/>
<protein>
    <submittedName>
        <fullName evidence="1">Uncharacterized protein</fullName>
    </submittedName>
</protein>
<proteinExistence type="predicted"/>
<organism evidence="1 2">
    <name type="scientific">Aeromonas schubertii</name>
    <dbReference type="NCBI Taxonomy" id="652"/>
    <lineage>
        <taxon>Bacteria</taxon>
        <taxon>Pseudomonadati</taxon>
        <taxon>Pseudomonadota</taxon>
        <taxon>Gammaproteobacteria</taxon>
        <taxon>Aeromonadales</taxon>
        <taxon>Aeromonadaceae</taxon>
        <taxon>Aeromonas</taxon>
    </lineage>
</organism>
<sequence length="55" mass="6209">MSDKSLRRLATRRAQAIKAMFVDDYKIPPDRVFVLDSQIAGEQGGPRVLFSTELN</sequence>